<protein>
    <recommendedName>
        <fullName evidence="1">Gfo/Idh/MocA-like oxidoreductase bacterial type C-terminal domain-containing protein</fullName>
    </recommendedName>
</protein>
<sequence length="148" mass="16634">MDHTSPTEYEPVGTDVVARYASGLKLHITEPIGKGSCGVRYEGTEGWVQVDDSGHIEVHPESLRSAWRLGKGYPVDNHVRNFLDCVKSRQQPVSTAGAAHHSITACHVANICRRLGRPLKWDPDKEVFIGDEEANRFVSRAYRQPWRL</sequence>
<accession>X1U8T1</accession>
<proteinExistence type="predicted"/>
<dbReference type="InterPro" id="IPR043906">
    <property type="entry name" value="Gfo/Idh/MocA_OxRdtase_bact_C"/>
</dbReference>
<dbReference type="Pfam" id="PF19051">
    <property type="entry name" value="GFO_IDH_MocA_C2"/>
    <property type="match status" value="1"/>
</dbReference>
<dbReference type="EMBL" id="BARW01020118">
    <property type="protein sequence ID" value="GAI88729.1"/>
    <property type="molecule type" value="Genomic_DNA"/>
</dbReference>
<dbReference type="AlphaFoldDB" id="X1U8T1"/>
<reference evidence="2" key="1">
    <citation type="journal article" date="2014" name="Front. Microbiol.">
        <title>High frequency of phylogenetically diverse reductive dehalogenase-homologous genes in deep subseafloor sedimentary metagenomes.</title>
        <authorList>
            <person name="Kawai M."/>
            <person name="Futagami T."/>
            <person name="Toyoda A."/>
            <person name="Takaki Y."/>
            <person name="Nishi S."/>
            <person name="Hori S."/>
            <person name="Arai W."/>
            <person name="Tsubouchi T."/>
            <person name="Morono Y."/>
            <person name="Uchiyama I."/>
            <person name="Ito T."/>
            <person name="Fujiyama A."/>
            <person name="Inagaki F."/>
            <person name="Takami H."/>
        </authorList>
    </citation>
    <scope>NUCLEOTIDE SEQUENCE</scope>
    <source>
        <strain evidence="2">Expedition CK06-06</strain>
    </source>
</reference>
<gene>
    <name evidence="2" type="ORF">S12H4_34053</name>
</gene>
<evidence type="ECO:0000313" key="2">
    <source>
        <dbReference type="EMBL" id="GAI88729.1"/>
    </source>
</evidence>
<evidence type="ECO:0000259" key="1">
    <source>
        <dbReference type="Pfam" id="PF19051"/>
    </source>
</evidence>
<dbReference type="Gene3D" id="3.30.360.10">
    <property type="entry name" value="Dihydrodipicolinate Reductase, domain 2"/>
    <property type="match status" value="1"/>
</dbReference>
<name>X1U8T1_9ZZZZ</name>
<feature type="domain" description="Gfo/Idh/MocA-like oxidoreductase bacterial type C-terminal" evidence="1">
    <location>
        <begin position="76"/>
        <end position="147"/>
    </location>
</feature>
<organism evidence="2">
    <name type="scientific">marine sediment metagenome</name>
    <dbReference type="NCBI Taxonomy" id="412755"/>
    <lineage>
        <taxon>unclassified sequences</taxon>
        <taxon>metagenomes</taxon>
        <taxon>ecological metagenomes</taxon>
    </lineage>
</organism>
<comment type="caution">
    <text evidence="2">The sequence shown here is derived from an EMBL/GenBank/DDBJ whole genome shotgun (WGS) entry which is preliminary data.</text>
</comment>